<dbReference type="InterPro" id="IPR045676">
    <property type="entry name" value="DUF6194"/>
</dbReference>
<keyword evidence="3" id="KW-1185">Reference proteome</keyword>
<evidence type="ECO:0000259" key="1">
    <source>
        <dbReference type="Pfam" id="PF19694"/>
    </source>
</evidence>
<dbReference type="KEGG" id="halt:IM660_19495"/>
<feature type="domain" description="DUF6194" evidence="1">
    <location>
        <begin position="1"/>
        <end position="139"/>
    </location>
</feature>
<protein>
    <recommendedName>
        <fullName evidence="1">DUF6194 domain-containing protein</fullName>
    </recommendedName>
</protein>
<proteinExistence type="predicted"/>
<organism evidence="2 3">
    <name type="scientific">Ruania alkalisoli</name>
    <dbReference type="NCBI Taxonomy" id="2779775"/>
    <lineage>
        <taxon>Bacteria</taxon>
        <taxon>Bacillati</taxon>
        <taxon>Actinomycetota</taxon>
        <taxon>Actinomycetes</taxon>
        <taxon>Micrococcales</taxon>
        <taxon>Ruaniaceae</taxon>
        <taxon>Ruania</taxon>
    </lineage>
</organism>
<sequence length="140" mass="15131">MSITEIATFVGSLPGVLTLRPTPGDGTPELAWGDLFFYYAPDGVLPPGQPFATVIVKDYPDEPPSGLGAGVFRVNVDAGRRGQEPPADPSVRDQVMPHPAYARLGWVCVAQPGPASSAELEALLREAHAAARRRWERRRE</sequence>
<dbReference type="Proteomes" id="UP000593758">
    <property type="component" value="Chromosome"/>
</dbReference>
<gene>
    <name evidence="2" type="ORF">IM660_19495</name>
</gene>
<evidence type="ECO:0000313" key="2">
    <source>
        <dbReference type="EMBL" id="QOR70724.1"/>
    </source>
</evidence>
<accession>A0A7M1SUV3</accession>
<dbReference type="Pfam" id="PF19694">
    <property type="entry name" value="DUF6194"/>
    <property type="match status" value="1"/>
</dbReference>
<evidence type="ECO:0000313" key="3">
    <source>
        <dbReference type="Proteomes" id="UP000593758"/>
    </source>
</evidence>
<dbReference type="RefSeq" id="WP_193497399.1">
    <property type="nucleotide sequence ID" value="NZ_CP063169.1"/>
</dbReference>
<reference evidence="2 3" key="1">
    <citation type="submission" date="2020-10" db="EMBL/GenBank/DDBJ databases">
        <title>Haloactinobacterium sp. RN3S43, a bacterium isolated from saline soil.</title>
        <authorList>
            <person name="Sun J.-Q."/>
        </authorList>
    </citation>
    <scope>NUCLEOTIDE SEQUENCE [LARGE SCALE GENOMIC DNA]</scope>
    <source>
        <strain evidence="2 3">RN3S43</strain>
    </source>
</reference>
<name>A0A7M1SUV3_9MICO</name>
<dbReference type="AlphaFoldDB" id="A0A7M1SUV3"/>
<dbReference type="EMBL" id="CP063169">
    <property type="protein sequence ID" value="QOR70724.1"/>
    <property type="molecule type" value="Genomic_DNA"/>
</dbReference>